<dbReference type="OMA" id="YTYTERC"/>
<accession>K0SF49</accession>
<dbReference type="eggNOG" id="ENOG502SV19">
    <property type="taxonomic scope" value="Eukaryota"/>
</dbReference>
<comment type="caution">
    <text evidence="1">The sequence shown here is derived from an EMBL/GenBank/DDBJ whole genome shotgun (WGS) entry which is preliminary data.</text>
</comment>
<dbReference type="Proteomes" id="UP000266841">
    <property type="component" value="Unassembled WGS sequence"/>
</dbReference>
<sequence length="381" mass="42413">MSALCGPSRTEACRGKFSEGAGKMLALSLLLFISALCGPASAFSYRDLKSRADWSDLAFIASATEHPSTLWRYWYDGPRYGYVILKAEGKKDSEGYQFGDFTKGLAKNLIGKRVEKLTGKPYEFGDLTRKIDQSIKDKVSDLTGSDDYEVSLHFHPRLFELDALLKFVATLSQFGDLSRWVDGQIKSKVNEYTGEDSYKFGDLTKEITRRVASGQYTLNDLFILLKGLAVIGASLSPVAGFLPVKLLVNLLDYSILNDVAGKVASALAIELDRRVKGALLGNEEYKLGDATKSTIANAINGYTGKEEYEFGDITKKVVAMYADDVKPESRTVIDVTKKEDNVVDAIDLWDSEFSEKHMKEGLAKIDKYVEEIEMKQRRQES</sequence>
<reference evidence="1 2" key="1">
    <citation type="journal article" date="2012" name="Genome Biol.">
        <title>Genome and low-iron response of an oceanic diatom adapted to chronic iron limitation.</title>
        <authorList>
            <person name="Lommer M."/>
            <person name="Specht M."/>
            <person name="Roy A.S."/>
            <person name="Kraemer L."/>
            <person name="Andreson R."/>
            <person name="Gutowska M.A."/>
            <person name="Wolf J."/>
            <person name="Bergner S.V."/>
            <person name="Schilhabel M.B."/>
            <person name="Klostermeier U.C."/>
            <person name="Beiko R.G."/>
            <person name="Rosenstiel P."/>
            <person name="Hippler M."/>
            <person name="Laroche J."/>
        </authorList>
    </citation>
    <scope>NUCLEOTIDE SEQUENCE [LARGE SCALE GENOMIC DNA]</scope>
    <source>
        <strain evidence="1 2">CCMP1005</strain>
    </source>
</reference>
<dbReference type="AlphaFoldDB" id="K0SF49"/>
<protein>
    <submittedName>
        <fullName evidence="1">Uncharacterized protein</fullName>
    </submittedName>
</protein>
<evidence type="ECO:0000313" key="1">
    <source>
        <dbReference type="EMBL" id="EJK57222.1"/>
    </source>
</evidence>
<keyword evidence="2" id="KW-1185">Reference proteome</keyword>
<name>K0SF49_THAOC</name>
<dbReference type="OrthoDB" id="44322at2759"/>
<dbReference type="EMBL" id="AGNL01029020">
    <property type="protein sequence ID" value="EJK57222.1"/>
    <property type="molecule type" value="Genomic_DNA"/>
</dbReference>
<proteinExistence type="predicted"/>
<evidence type="ECO:0000313" key="2">
    <source>
        <dbReference type="Proteomes" id="UP000266841"/>
    </source>
</evidence>
<organism evidence="1 2">
    <name type="scientific">Thalassiosira oceanica</name>
    <name type="common">Marine diatom</name>
    <dbReference type="NCBI Taxonomy" id="159749"/>
    <lineage>
        <taxon>Eukaryota</taxon>
        <taxon>Sar</taxon>
        <taxon>Stramenopiles</taxon>
        <taxon>Ochrophyta</taxon>
        <taxon>Bacillariophyta</taxon>
        <taxon>Coscinodiscophyceae</taxon>
        <taxon>Thalassiosirophycidae</taxon>
        <taxon>Thalassiosirales</taxon>
        <taxon>Thalassiosiraceae</taxon>
        <taxon>Thalassiosira</taxon>
    </lineage>
</organism>
<gene>
    <name evidence="1" type="ORF">THAOC_22759</name>
</gene>